<reference evidence="2" key="1">
    <citation type="submission" date="2016-10" db="EMBL/GenBank/DDBJ databases">
        <authorList>
            <person name="Varghese N."/>
            <person name="Submissions S."/>
        </authorList>
    </citation>
    <scope>NUCLEOTIDE SEQUENCE [LARGE SCALE GENOMIC DNA]</scope>
    <source>
        <strain evidence="2">CGMCC 1.11014</strain>
    </source>
</reference>
<accession>A0A1I7KPQ1</accession>
<name>A0A1I7KPQ1_9BURK</name>
<dbReference type="PANTHER" id="PTHR35370">
    <property type="entry name" value="CYTOPLASMIC PROTEIN-RELATED-RELATED"/>
    <property type="match status" value="1"/>
</dbReference>
<gene>
    <name evidence="1" type="ORF">SAMN05216552_1018106</name>
</gene>
<sequence length="620" mass="67784">MDPRLLRYYNQELQHLHEMGAEFARQFPKIAGRLGIDGIEVADPYVERLLEGAGFLAARVQLKLDAEFPRFTRRLLEILYPNMLAPTPSMLVARFHPQPDEPNLARGATIARGSALRGHPARPDGTACEFRTAHDVTLWPLELVAAEYFSHAPDLPPEARRARGGVRLRLRCGAGLAWRDLDLDRLRFYLSGSDEIAYKLHELIVGAGLGIGLGQALASAARPRSWHAWLGADHVVPVGYADEQALLPVTPRLFQGCRLLQEYAALPQRFLFFDLLGLAPALRRMDGAELELVLPFARGDPALEGVVDAANFALFCAPAVNLFPKRADRIHLADDGAALHVVPDRTRPMDYEVAEVSGVDGHGGDGEQQFLPLYAAYHAGPAGHTAYFSVEREPRLPSPSRDGPRSAYLGSEVFLSLVDPEEAPYRDELRQLSVRTVCTNRDLPLSMPLGAGPTDFTLDAAAPLAAIRCVKGPSPPRSPLAEGARAWRFISQLSLNHLSLLDTDARQGAAALRQILGLYAAGDAPALARQIDAVLSVRATPSVRRLPPPGPLCYGRGVRIELEVDELGFQGGSAFLFGSVLERFFARHASLNGFTETVLRASGRGEIMRWGPRCGHRPIL</sequence>
<organism evidence="1 2">
    <name type="scientific">Pseudoduganella namucuonensis</name>
    <dbReference type="NCBI Taxonomy" id="1035707"/>
    <lineage>
        <taxon>Bacteria</taxon>
        <taxon>Pseudomonadati</taxon>
        <taxon>Pseudomonadota</taxon>
        <taxon>Betaproteobacteria</taxon>
        <taxon>Burkholderiales</taxon>
        <taxon>Oxalobacteraceae</taxon>
        <taxon>Telluria group</taxon>
        <taxon>Pseudoduganella</taxon>
    </lineage>
</organism>
<dbReference type="PANTHER" id="PTHR35370:SF1">
    <property type="entry name" value="TYPE VI SECRETION SYSTEM COMPONENT TSSF1"/>
    <property type="match status" value="1"/>
</dbReference>
<evidence type="ECO:0000313" key="2">
    <source>
        <dbReference type="Proteomes" id="UP000199391"/>
    </source>
</evidence>
<dbReference type="PIRSF" id="PIRSF028304">
    <property type="entry name" value="UCP028304"/>
    <property type="match status" value="1"/>
</dbReference>
<dbReference type="STRING" id="1035707.SAMN05216552_1018106"/>
<proteinExistence type="predicted"/>
<dbReference type="AlphaFoldDB" id="A0A1I7KPQ1"/>
<keyword evidence="2" id="KW-1185">Reference proteome</keyword>
<protein>
    <submittedName>
        <fullName evidence="1">Type VI secretion system protein ImpG</fullName>
    </submittedName>
</protein>
<dbReference type="OrthoDB" id="9763676at2"/>
<dbReference type="Pfam" id="PF05947">
    <property type="entry name" value="T6SS_TssF"/>
    <property type="match status" value="1"/>
</dbReference>
<dbReference type="RefSeq" id="WP_093557159.1">
    <property type="nucleotide sequence ID" value="NZ_FPBO01000018.1"/>
</dbReference>
<dbReference type="EMBL" id="FPBO01000018">
    <property type="protein sequence ID" value="SFU99391.1"/>
    <property type="molecule type" value="Genomic_DNA"/>
</dbReference>
<dbReference type="NCBIfam" id="TIGR03359">
    <property type="entry name" value="VI_chp_6"/>
    <property type="match status" value="1"/>
</dbReference>
<evidence type="ECO:0000313" key="1">
    <source>
        <dbReference type="EMBL" id="SFU99391.1"/>
    </source>
</evidence>
<dbReference type="Proteomes" id="UP000199391">
    <property type="component" value="Unassembled WGS sequence"/>
</dbReference>
<dbReference type="InterPro" id="IPR010272">
    <property type="entry name" value="T6SS_TssF"/>
</dbReference>